<feature type="domain" description="GATOR2 complex protein MIO zinc-ribbon like" evidence="6">
    <location>
        <begin position="924"/>
        <end position="1038"/>
    </location>
</feature>
<evidence type="ECO:0000256" key="2">
    <source>
        <dbReference type="ARBA" id="ARBA00022574"/>
    </source>
</evidence>
<dbReference type="Pfam" id="PF21720">
    <property type="entry name" value="MIOS_WD40"/>
    <property type="match status" value="2"/>
</dbReference>
<proteinExistence type="inferred from homology"/>
<evidence type="ECO:0000256" key="3">
    <source>
        <dbReference type="ARBA" id="ARBA00022737"/>
    </source>
</evidence>
<accession>F4PL81</accession>
<dbReference type="InterPro" id="IPR036322">
    <property type="entry name" value="WD40_repeat_dom_sf"/>
</dbReference>
<keyword evidence="9" id="KW-1185">Reference proteome</keyword>
<dbReference type="PANTHER" id="PTHR16453">
    <property type="entry name" value="WD40 DOMAIN-CONTAINING PROTEIN MIO FAMILY MEMBER"/>
    <property type="match status" value="1"/>
</dbReference>
<protein>
    <recommendedName>
        <fullName evidence="10">WD repeat protein mio zinc-ribbon like domain-containing protein</fullName>
    </recommendedName>
</protein>
<evidence type="ECO:0000313" key="8">
    <source>
        <dbReference type="EMBL" id="EGG23303.1"/>
    </source>
</evidence>
<name>F4PL81_CACFS</name>
<keyword evidence="3" id="KW-0677">Repeat</keyword>
<comment type="similarity">
    <text evidence="1">Belongs to the WD repeat mio family.</text>
</comment>
<dbReference type="Gene3D" id="2.130.10.10">
    <property type="entry name" value="YVTN repeat-like/Quinoprotein amine dehydrogenase"/>
    <property type="match status" value="2"/>
</dbReference>
<dbReference type="InterPro" id="IPR031488">
    <property type="entry name" value="Zn_ribbon_mio"/>
</dbReference>
<dbReference type="InterPro" id="IPR049092">
    <property type="entry name" value="MIOS_a-sol"/>
</dbReference>
<dbReference type="KEGG" id="dfa:DFA_05435"/>
<gene>
    <name evidence="8" type="ORF">DFA_05435</name>
</gene>
<dbReference type="Proteomes" id="UP000007797">
    <property type="component" value="Unassembled WGS sequence"/>
</dbReference>
<dbReference type="GeneID" id="14875240"/>
<dbReference type="OrthoDB" id="341486at2759"/>
<dbReference type="InterPro" id="IPR019775">
    <property type="entry name" value="WD40_repeat_CS"/>
</dbReference>
<dbReference type="RefSeq" id="XP_004361154.1">
    <property type="nucleotide sequence ID" value="XM_004361097.1"/>
</dbReference>
<keyword evidence="2 4" id="KW-0853">WD repeat</keyword>
<dbReference type="InterPro" id="IPR001680">
    <property type="entry name" value="WD40_rpt"/>
</dbReference>
<feature type="compositionally biased region" description="Basic and acidic residues" evidence="5">
    <location>
        <begin position="423"/>
        <end position="432"/>
    </location>
</feature>
<dbReference type="OMA" id="YWIASYL"/>
<dbReference type="CDD" id="cd16691">
    <property type="entry name" value="mRING-H2-C3H3C2_Mio"/>
    <property type="match status" value="1"/>
</dbReference>
<sequence>MLSGSSQSVSRKRIVLWSPHQTNQFVVGASDMRLYEFRNNNNNNINSNSNTLLNNVSGNSINNKLFNSANSLKNGGGGGSGGGGGIGSNLNTSSNNNNSYYSHQQIQNNTANNNIAFDIQYPPDDWIPEDRKSIELKSVNVDVQYLKCMTWSPDVSDVNLLACGLVNGRTVLTSFSSVNRIVKEFVPKHTRPCNSIAWNPFNRSHIAVGLDKVRGDNSTLVWDINYLSKPKQSSTSSSSFFQQQQQQLNNYSSQIDAPHSIQQVSENGFSTAPLEPPETINQPVSEFTLSEATLALAWIPNNPFCLIIGTSSKWLRIYDTRDTNTSHSVAAHAKSVCGVAIDPFDNNRIATMSEDNVVKIWDMRRFDDPVFSINTNYKSVSQMEWCPTRSGILATSGREKNTIKLWDIKSSSYLPSIIPDYTKSPRTDRKSNINDQSSHSTSKPSKSKRHTFSSIHISSEVISSFSWHPTNECRMLTVSYTGIVEVISLNESIPVSWSPQGSLCFSFGKHCIEGPNKGTSLEPPTSVLERLNNDGRYRKDISQLMRERAILGYSAIVEDNVNLSQSFAEKDINFLWSWIQKIPNNLQLFRKKPTKPEDVSKEHDYVGIQHILNEIQSYLVSNSIETQNGFQIYKSGQRSLCMLICGWGFTPNQPLEFLLARLEKGGEFERATALAVFHLDIKRAISILYNGCLMLNSQQQQVSSNLLKSQQQPPFNNAIYLQQQQFFNSLKERENQLRVLSIALAGFGDGGSGVSQIWRDTCKMTARSFSNAYLRLCLEFLSTNMSSVESVRELIATLNESGVSLVDKIPLACRYFEQSDLLAFVDRQTNACVEQGDLMGIVLTGLTPKGIDLLQHYVDRTSDIQTAALATSLLVPKIFRDKRAKNWLQIYSDLLDNWQCWHQRADLDIQLTSETPPSQIFARCGYCQNSFSFESVTSGSMVGRNAKINARAKVPCCPHCKQQLPRCCLCMIQMNCMVPSMDFKQSNKQQEWTEGAESFDEWFTWCQTCRHGGHATHLSDWFKDHIECPVTDCNCKCSSI</sequence>
<dbReference type="InterPro" id="IPR015943">
    <property type="entry name" value="WD40/YVTN_repeat-like_dom_sf"/>
</dbReference>
<dbReference type="STRING" id="1054147.F4PL81"/>
<dbReference type="PROSITE" id="PS50294">
    <property type="entry name" value="WD_REPEATS_REGION"/>
    <property type="match status" value="1"/>
</dbReference>
<evidence type="ECO:0000259" key="7">
    <source>
        <dbReference type="Pfam" id="PF21719"/>
    </source>
</evidence>
<evidence type="ECO:0000259" key="6">
    <source>
        <dbReference type="Pfam" id="PF17034"/>
    </source>
</evidence>
<evidence type="ECO:0000256" key="5">
    <source>
        <dbReference type="SAM" id="MobiDB-lite"/>
    </source>
</evidence>
<organism evidence="8 9">
    <name type="scientific">Cavenderia fasciculata</name>
    <name type="common">Slime mold</name>
    <name type="synonym">Dictyostelium fasciculatum</name>
    <dbReference type="NCBI Taxonomy" id="261658"/>
    <lineage>
        <taxon>Eukaryota</taxon>
        <taxon>Amoebozoa</taxon>
        <taxon>Evosea</taxon>
        <taxon>Eumycetozoa</taxon>
        <taxon>Dictyostelia</taxon>
        <taxon>Acytosteliales</taxon>
        <taxon>Cavenderiaceae</taxon>
        <taxon>Cavenderia</taxon>
    </lineage>
</organism>
<reference evidence="9" key="1">
    <citation type="journal article" date="2011" name="Genome Res.">
        <title>Phylogeny-wide analysis of social amoeba genomes highlights ancient origins for complex intercellular communication.</title>
        <authorList>
            <person name="Heidel A.J."/>
            <person name="Lawal H.M."/>
            <person name="Felder M."/>
            <person name="Schilde C."/>
            <person name="Helps N.R."/>
            <person name="Tunggal B."/>
            <person name="Rivero F."/>
            <person name="John U."/>
            <person name="Schleicher M."/>
            <person name="Eichinger L."/>
            <person name="Platzer M."/>
            <person name="Noegel A.A."/>
            <person name="Schaap P."/>
            <person name="Gloeckner G."/>
        </authorList>
    </citation>
    <scope>NUCLEOTIDE SEQUENCE [LARGE SCALE GENOMIC DNA]</scope>
    <source>
        <strain evidence="9">SH3</strain>
    </source>
</reference>
<dbReference type="GO" id="GO:0005737">
    <property type="term" value="C:cytoplasm"/>
    <property type="evidence" value="ECO:0007669"/>
    <property type="project" value="TreeGrafter"/>
</dbReference>
<dbReference type="Pfam" id="PF21719">
    <property type="entry name" value="MIOS_a-sol"/>
    <property type="match status" value="1"/>
</dbReference>
<feature type="repeat" description="WD" evidence="4">
    <location>
        <begin position="329"/>
        <end position="364"/>
    </location>
</feature>
<dbReference type="InterPro" id="IPR037593">
    <property type="entry name" value="MIOS/Sea4"/>
</dbReference>
<dbReference type="PANTHER" id="PTHR16453:SF9">
    <property type="entry name" value="GATOR COMPLEX PROTEIN MIOS"/>
    <property type="match status" value="1"/>
</dbReference>
<dbReference type="SUPFAM" id="SSF50978">
    <property type="entry name" value="WD40 repeat-like"/>
    <property type="match status" value="1"/>
</dbReference>
<dbReference type="EMBL" id="GL883008">
    <property type="protein sequence ID" value="EGG23303.1"/>
    <property type="molecule type" value="Genomic_DNA"/>
</dbReference>
<evidence type="ECO:0000256" key="1">
    <source>
        <dbReference type="ARBA" id="ARBA00009713"/>
    </source>
</evidence>
<feature type="region of interest" description="Disordered" evidence="5">
    <location>
        <begin position="419"/>
        <end position="450"/>
    </location>
</feature>
<feature type="domain" description="MIOS-like alpha-solenoid" evidence="7">
    <location>
        <begin position="545"/>
        <end position="815"/>
    </location>
</feature>
<feature type="repeat" description="WD" evidence="4">
    <location>
        <begin position="373"/>
        <end position="416"/>
    </location>
</feature>
<dbReference type="AlphaFoldDB" id="F4PL81"/>
<dbReference type="PROSITE" id="PS50082">
    <property type="entry name" value="WD_REPEATS_2"/>
    <property type="match status" value="2"/>
</dbReference>
<dbReference type="Pfam" id="PF17034">
    <property type="entry name" value="zinc_ribbon_16"/>
    <property type="match status" value="1"/>
</dbReference>
<dbReference type="PROSITE" id="PS00678">
    <property type="entry name" value="WD_REPEATS_1"/>
    <property type="match status" value="1"/>
</dbReference>
<evidence type="ECO:0008006" key="10">
    <source>
        <dbReference type="Google" id="ProtNLM"/>
    </source>
</evidence>
<evidence type="ECO:0000313" key="9">
    <source>
        <dbReference type="Proteomes" id="UP000007797"/>
    </source>
</evidence>
<dbReference type="SMART" id="SM00320">
    <property type="entry name" value="WD40"/>
    <property type="match status" value="5"/>
</dbReference>
<evidence type="ECO:0000256" key="4">
    <source>
        <dbReference type="PROSITE-ProRule" id="PRU00221"/>
    </source>
</evidence>